<sequence>MPRRLPKVDVVIVGVGWGGGIIASELTKQGMTVVGLERGKERKTEDYFMVHDELRYALRYELMQDLSKETITFRSNTRIRALPMRSYGSFLLGTGLGGAGVHWNGQTFRFLPYDFEIRSKTIERYGEKKIPEGMTIQDWGITYDQLEPYYDRFEKLCGISGEENPLAGKRSSPYPTPPMKQTPAMKMFAEAAKKLKLHPYMMPSANLSQQYTNPDGVSRAACQYCGYCERFGCEYGAKADPVVTVIPVAKKTGKFEIRTHSHVRRILHTGNKATGVLYTDVTTGEEFEQPADIVVLTSYVFNNARLLLLSKLGRPYDPATGRGVIGKNYAYQVIRGGATGFFEDKEFNLYAGAGSLGMTLDDYNGDNFDHSDLKFLHGASISLSQTGQRPIANNPVPSGTPNWGKEYKAASLKYFNRALGVGAQGASMPFRHHFLDLDPTYRDVFGDPLMRITFDFEEQDRQLAAFTADKCGQILKEMGATHIDVRRELGPYDITPYQSTHNTGGVIMGASPDTSAVNNYLQMWDVENLFVVGASAFPHNSGYNPTDTVGALAYRAAEGIAKYAKGNGGLLV</sequence>
<comment type="caution">
    <text evidence="6">The sequence shown here is derived from an EMBL/GenBank/DDBJ whole genome shotgun (WGS) entry which is preliminary data.</text>
</comment>
<dbReference type="SUPFAM" id="SSF51905">
    <property type="entry name" value="FAD/NAD(P)-binding domain"/>
    <property type="match status" value="1"/>
</dbReference>
<dbReference type="Gene3D" id="3.50.50.60">
    <property type="entry name" value="FAD/NAD(P)-binding domain"/>
    <property type="match status" value="2"/>
</dbReference>
<dbReference type="PATRIC" id="fig|1300222.3.peg.2551"/>
<dbReference type="RefSeq" id="WP_003388526.1">
    <property type="nucleotide sequence ID" value="NZ_APBN01000004.1"/>
</dbReference>
<dbReference type="InterPro" id="IPR007867">
    <property type="entry name" value="GMC_OxRtase_C"/>
</dbReference>
<dbReference type="PANTHER" id="PTHR46056">
    <property type="entry name" value="LONG-CHAIN-ALCOHOL OXIDASE"/>
    <property type="match status" value="1"/>
</dbReference>
<dbReference type="InterPro" id="IPR036188">
    <property type="entry name" value="FAD/NAD-bd_sf"/>
</dbReference>
<dbReference type="AlphaFoldDB" id="M8D824"/>
<dbReference type="GO" id="GO:0016614">
    <property type="term" value="F:oxidoreductase activity, acting on CH-OH group of donors"/>
    <property type="evidence" value="ECO:0007669"/>
    <property type="project" value="InterPro"/>
</dbReference>
<gene>
    <name evidence="6" type="ORF">I532_12219</name>
</gene>
<dbReference type="EMBL" id="APBN01000004">
    <property type="protein sequence ID" value="EMT52419.1"/>
    <property type="molecule type" value="Genomic_DNA"/>
</dbReference>
<evidence type="ECO:0000259" key="5">
    <source>
        <dbReference type="Pfam" id="PF05199"/>
    </source>
</evidence>
<keyword evidence="4" id="KW-0560">Oxidoreductase</keyword>
<dbReference type="STRING" id="1300222.I532_12219"/>
<evidence type="ECO:0000313" key="6">
    <source>
        <dbReference type="EMBL" id="EMT52419.1"/>
    </source>
</evidence>
<comment type="similarity">
    <text evidence="1">Belongs to the GMC oxidoreductase family.</text>
</comment>
<dbReference type="Proteomes" id="UP000012081">
    <property type="component" value="Unassembled WGS sequence"/>
</dbReference>
<protein>
    <submittedName>
        <fullName evidence="6">Dehydrogenase</fullName>
    </submittedName>
</protein>
<keyword evidence="2" id="KW-0285">Flavoprotein</keyword>
<evidence type="ECO:0000256" key="1">
    <source>
        <dbReference type="ARBA" id="ARBA00010790"/>
    </source>
</evidence>
<reference evidence="6 7" key="1">
    <citation type="submission" date="2013-03" db="EMBL/GenBank/DDBJ databases">
        <title>Assembly of a new bacterial strain Brevibacillus borstelensis AK1.</title>
        <authorList>
            <person name="Rajan I."/>
            <person name="PoliReddy D."/>
            <person name="Sugumar T."/>
            <person name="Rathinam K."/>
            <person name="Alqarawi S."/>
            <person name="Khalil A.B."/>
            <person name="Sivakumar N."/>
        </authorList>
    </citation>
    <scope>NUCLEOTIDE SEQUENCE [LARGE SCALE GENOMIC DNA]</scope>
    <source>
        <strain evidence="6 7">AK1</strain>
    </source>
</reference>
<dbReference type="OrthoDB" id="9787779at2"/>
<dbReference type="Pfam" id="PF05199">
    <property type="entry name" value="GMC_oxred_C"/>
    <property type="match status" value="1"/>
</dbReference>
<keyword evidence="3" id="KW-0274">FAD</keyword>
<feature type="domain" description="Glucose-methanol-choline oxidoreductase C-terminal" evidence="5">
    <location>
        <begin position="437"/>
        <end position="553"/>
    </location>
</feature>
<evidence type="ECO:0000313" key="7">
    <source>
        <dbReference type="Proteomes" id="UP000012081"/>
    </source>
</evidence>
<accession>M8D824</accession>
<organism evidence="6 7">
    <name type="scientific">Brevibacillus borstelensis AK1</name>
    <dbReference type="NCBI Taxonomy" id="1300222"/>
    <lineage>
        <taxon>Bacteria</taxon>
        <taxon>Bacillati</taxon>
        <taxon>Bacillota</taxon>
        <taxon>Bacilli</taxon>
        <taxon>Bacillales</taxon>
        <taxon>Paenibacillaceae</taxon>
        <taxon>Brevibacillus</taxon>
    </lineage>
</organism>
<name>M8D824_9BACL</name>
<evidence type="ECO:0000256" key="2">
    <source>
        <dbReference type="ARBA" id="ARBA00022630"/>
    </source>
</evidence>
<evidence type="ECO:0000256" key="3">
    <source>
        <dbReference type="ARBA" id="ARBA00022827"/>
    </source>
</evidence>
<dbReference type="PANTHER" id="PTHR46056:SF12">
    <property type="entry name" value="LONG-CHAIN-ALCOHOL OXIDASE"/>
    <property type="match status" value="1"/>
</dbReference>
<keyword evidence="7" id="KW-1185">Reference proteome</keyword>
<evidence type="ECO:0000256" key="4">
    <source>
        <dbReference type="ARBA" id="ARBA00023002"/>
    </source>
</evidence>
<proteinExistence type="inferred from homology"/>